<proteinExistence type="predicted"/>
<sequence length="519" mass="54530">MLPVDLPGTVRDALLAPLVDHHCHGVRRDDLSRAQFELLSGEGGSPAPPGTTHFDTPFGAAVRRWCAPLLDLEPHAPPAVYLARRTELGAGEVNRRLLTGAGVVAFLVDATPDTHPDTHPDNHTATYGTAHTATYGTTHTTAQTATYGTTHTDGRLAPFGGAHADGHIAPFGGAHADGHIAPHGPAHATASGAGHADLFGDAHAAIRAARHADPDADHADPHAAPRTDPRADSRTDPRADPRADSRAGFAADLDVLTAAEMGRHGGAAADELVRIEHIEQDVAATAELAVDYLDNLADELAARAARAVGLKTVIGARCGLDFDPARPSRGAVIAAANRRLSDPKGVLTDHVLLRYLLWSAIDVARERGLPVQFHTGFGGRTGEPHRADPARLSAFAAALQPLGVPVILLHCYPYHRQAAHLAGVFPHVYVDVGLAPPHGTAAAARVMDELLELAPFHKQLFSSGCRGLAETGYLGALTYRRALAAALGARIEAGEWSASDAARVAHMIGSGNARRIYRL</sequence>
<evidence type="ECO:0000313" key="3">
    <source>
        <dbReference type="Proteomes" id="UP001499843"/>
    </source>
</evidence>
<gene>
    <name evidence="2" type="ORF">GCM10009850_069780</name>
</gene>
<feature type="region of interest" description="Disordered" evidence="1">
    <location>
        <begin position="209"/>
        <end position="247"/>
    </location>
</feature>
<dbReference type="PANTHER" id="PTHR43383">
    <property type="entry name" value="NODULIN 6"/>
    <property type="match status" value="1"/>
</dbReference>
<dbReference type="SUPFAM" id="SSF51556">
    <property type="entry name" value="Metallo-dependent hydrolases"/>
    <property type="match status" value="1"/>
</dbReference>
<dbReference type="Proteomes" id="UP001499843">
    <property type="component" value="Unassembled WGS sequence"/>
</dbReference>
<dbReference type="InterPro" id="IPR032466">
    <property type="entry name" value="Metal_Hydrolase"/>
</dbReference>
<accession>A0ABN3CQD5</accession>
<evidence type="ECO:0008006" key="4">
    <source>
        <dbReference type="Google" id="ProtNLM"/>
    </source>
</evidence>
<evidence type="ECO:0000313" key="2">
    <source>
        <dbReference type="EMBL" id="GAA2211518.1"/>
    </source>
</evidence>
<name>A0ABN3CQD5_9ACTN</name>
<keyword evidence="3" id="KW-1185">Reference proteome</keyword>
<protein>
    <recommendedName>
        <fullName evidence="4">Amidohydrolase</fullName>
    </recommendedName>
</protein>
<feature type="compositionally biased region" description="Basic and acidic residues" evidence="1">
    <location>
        <begin position="210"/>
        <end position="245"/>
    </location>
</feature>
<evidence type="ECO:0000256" key="1">
    <source>
        <dbReference type="SAM" id="MobiDB-lite"/>
    </source>
</evidence>
<reference evidence="2 3" key="1">
    <citation type="journal article" date="2019" name="Int. J. Syst. Evol. Microbiol.">
        <title>The Global Catalogue of Microorganisms (GCM) 10K type strain sequencing project: providing services to taxonomists for standard genome sequencing and annotation.</title>
        <authorList>
            <consortium name="The Broad Institute Genomics Platform"/>
            <consortium name="The Broad Institute Genome Sequencing Center for Infectious Disease"/>
            <person name="Wu L."/>
            <person name="Ma J."/>
        </authorList>
    </citation>
    <scope>NUCLEOTIDE SEQUENCE [LARGE SCALE GENOMIC DNA]</scope>
    <source>
        <strain evidence="2 3">JCM 16114</strain>
    </source>
</reference>
<comment type="caution">
    <text evidence="2">The sequence shown here is derived from an EMBL/GenBank/DDBJ whole genome shotgun (WGS) entry which is preliminary data.</text>
</comment>
<dbReference type="EMBL" id="BAAAQX010000021">
    <property type="protein sequence ID" value="GAA2211518.1"/>
    <property type="molecule type" value="Genomic_DNA"/>
</dbReference>
<feature type="region of interest" description="Disordered" evidence="1">
    <location>
        <begin position="168"/>
        <end position="194"/>
    </location>
</feature>
<dbReference type="RefSeq" id="WP_344484246.1">
    <property type="nucleotide sequence ID" value="NZ_BAAAQX010000021.1"/>
</dbReference>
<dbReference type="Gene3D" id="3.20.20.140">
    <property type="entry name" value="Metal-dependent hydrolases"/>
    <property type="match status" value="2"/>
</dbReference>
<organism evidence="2 3">
    <name type="scientific">Nonomuraea monospora</name>
    <dbReference type="NCBI Taxonomy" id="568818"/>
    <lineage>
        <taxon>Bacteria</taxon>
        <taxon>Bacillati</taxon>
        <taxon>Actinomycetota</taxon>
        <taxon>Actinomycetes</taxon>
        <taxon>Streptosporangiales</taxon>
        <taxon>Streptosporangiaceae</taxon>
        <taxon>Nonomuraea</taxon>
    </lineage>
</organism>
<dbReference type="PANTHER" id="PTHR43383:SF2">
    <property type="entry name" value="AMIDOHYDROLASE 2 FAMILY PROTEIN"/>
    <property type="match status" value="1"/>
</dbReference>